<feature type="transmembrane region" description="Helical" evidence="1">
    <location>
        <begin position="196"/>
        <end position="215"/>
    </location>
</feature>
<keyword evidence="1" id="KW-0472">Membrane</keyword>
<feature type="transmembrane region" description="Helical" evidence="1">
    <location>
        <begin position="92"/>
        <end position="109"/>
    </location>
</feature>
<dbReference type="STRING" id="1137284.GCA_001418205_02463"/>
<protein>
    <submittedName>
        <fullName evidence="2">Uncharacterized membrane protein YoaK, UPF0700 family</fullName>
    </submittedName>
</protein>
<feature type="transmembrane region" description="Helical" evidence="1">
    <location>
        <begin position="136"/>
        <end position="158"/>
    </location>
</feature>
<feature type="transmembrane region" description="Helical" evidence="1">
    <location>
        <begin position="170"/>
        <end position="190"/>
    </location>
</feature>
<dbReference type="Proteomes" id="UP000182769">
    <property type="component" value="Unassembled WGS sequence"/>
</dbReference>
<dbReference type="EMBL" id="CYHG01000007">
    <property type="protein sequence ID" value="CUB04593.1"/>
    <property type="molecule type" value="Genomic_DNA"/>
</dbReference>
<dbReference type="RefSeq" id="WP_055463532.1">
    <property type="nucleotide sequence ID" value="NZ_CYHG01000007.1"/>
</dbReference>
<feature type="transmembrane region" description="Helical" evidence="1">
    <location>
        <begin position="12"/>
        <end position="31"/>
    </location>
</feature>
<evidence type="ECO:0000256" key="1">
    <source>
        <dbReference type="SAM" id="Phobius"/>
    </source>
</evidence>
<name>A0A0K6INC3_9GAMM</name>
<evidence type="ECO:0000313" key="3">
    <source>
        <dbReference type="Proteomes" id="UP000182769"/>
    </source>
</evidence>
<keyword evidence="1" id="KW-0812">Transmembrane</keyword>
<evidence type="ECO:0000313" key="2">
    <source>
        <dbReference type="EMBL" id="CUB04593.1"/>
    </source>
</evidence>
<proteinExistence type="predicted"/>
<feature type="transmembrane region" description="Helical" evidence="1">
    <location>
        <begin position="58"/>
        <end position="80"/>
    </location>
</feature>
<dbReference type="AlphaFoldDB" id="A0A0K6INC3"/>
<reference evidence="3" key="1">
    <citation type="submission" date="2015-08" db="EMBL/GenBank/DDBJ databases">
        <authorList>
            <person name="Varghese N."/>
        </authorList>
    </citation>
    <scope>NUCLEOTIDE SEQUENCE [LARGE SCALE GENOMIC DNA]</scope>
    <source>
        <strain evidence="3">JCM 18476</strain>
    </source>
</reference>
<dbReference type="Pfam" id="PF06912">
    <property type="entry name" value="DUF1275"/>
    <property type="match status" value="1"/>
</dbReference>
<organism evidence="2 3">
    <name type="scientific">Marinomonas fungiae</name>
    <dbReference type="NCBI Taxonomy" id="1137284"/>
    <lineage>
        <taxon>Bacteria</taxon>
        <taxon>Pseudomonadati</taxon>
        <taxon>Pseudomonadota</taxon>
        <taxon>Gammaproteobacteria</taxon>
        <taxon>Oceanospirillales</taxon>
        <taxon>Oceanospirillaceae</taxon>
        <taxon>Marinomonas</taxon>
    </lineage>
</organism>
<keyword evidence="1" id="KW-1133">Transmembrane helix</keyword>
<dbReference type="PANTHER" id="PTHR37314">
    <property type="entry name" value="SLR0142 PROTEIN"/>
    <property type="match status" value="1"/>
</dbReference>
<sequence>MISQLPKWVELGAFILALVAGSVNAIGLLGFEHQSVSHLSGTATLLGTGLINHSFHTALHLVGVMVFFVVGAATAGFLLHGSTLKLGRHYDTALFIEAGLLLTALGFLSQNSFYGHFFASAACGLQNALATTYSGAIIRTTHLTGIFTDLGIMLGSLCKGKPLDARKAKLFTLIIVGFIVGSSLGALLFIRLKFTALLFPAAICCLLALTYRIYVRRLQPTD</sequence>
<dbReference type="OrthoDB" id="270162at2"/>
<gene>
    <name evidence="2" type="ORF">Ga0061065_107167</name>
</gene>
<dbReference type="InterPro" id="IPR010699">
    <property type="entry name" value="DUF1275"/>
</dbReference>
<accession>A0A0K6INC3</accession>
<keyword evidence="3" id="KW-1185">Reference proteome</keyword>
<dbReference type="PANTHER" id="PTHR37314:SF4">
    <property type="entry name" value="UPF0700 TRANSMEMBRANE PROTEIN YOAK"/>
    <property type="match status" value="1"/>
</dbReference>